<evidence type="ECO:0000313" key="3">
    <source>
        <dbReference type="Proteomes" id="UP000250235"/>
    </source>
</evidence>
<evidence type="ECO:0000256" key="1">
    <source>
        <dbReference type="SAM" id="MobiDB-lite"/>
    </source>
</evidence>
<dbReference type="Proteomes" id="UP000250235">
    <property type="component" value="Unassembled WGS sequence"/>
</dbReference>
<sequence>MTTLLATCAWLRPVSRGNRHFTVDGGRLRQSGPRPDARLLSQPALEGLTRSARTDSPRQVGRNNFPATQGGGGTRAAATAYERREGAAAKIRFRV</sequence>
<evidence type="ECO:0000313" key="2">
    <source>
        <dbReference type="EMBL" id="KZV54642.1"/>
    </source>
</evidence>
<protein>
    <submittedName>
        <fullName evidence="2">Uncharacterized protein</fullName>
    </submittedName>
</protein>
<dbReference type="AlphaFoldDB" id="A0A2Z7D4U7"/>
<organism evidence="2 3">
    <name type="scientific">Dorcoceras hygrometricum</name>
    <dbReference type="NCBI Taxonomy" id="472368"/>
    <lineage>
        <taxon>Eukaryota</taxon>
        <taxon>Viridiplantae</taxon>
        <taxon>Streptophyta</taxon>
        <taxon>Embryophyta</taxon>
        <taxon>Tracheophyta</taxon>
        <taxon>Spermatophyta</taxon>
        <taxon>Magnoliopsida</taxon>
        <taxon>eudicotyledons</taxon>
        <taxon>Gunneridae</taxon>
        <taxon>Pentapetalae</taxon>
        <taxon>asterids</taxon>
        <taxon>lamiids</taxon>
        <taxon>Lamiales</taxon>
        <taxon>Gesneriaceae</taxon>
        <taxon>Didymocarpoideae</taxon>
        <taxon>Trichosporeae</taxon>
        <taxon>Loxocarpinae</taxon>
        <taxon>Dorcoceras</taxon>
    </lineage>
</organism>
<feature type="region of interest" description="Disordered" evidence="1">
    <location>
        <begin position="49"/>
        <end position="76"/>
    </location>
</feature>
<reference evidence="2 3" key="1">
    <citation type="journal article" date="2015" name="Proc. Natl. Acad. Sci. U.S.A.">
        <title>The resurrection genome of Boea hygrometrica: A blueprint for survival of dehydration.</title>
        <authorList>
            <person name="Xiao L."/>
            <person name="Yang G."/>
            <person name="Zhang L."/>
            <person name="Yang X."/>
            <person name="Zhao S."/>
            <person name="Ji Z."/>
            <person name="Zhou Q."/>
            <person name="Hu M."/>
            <person name="Wang Y."/>
            <person name="Chen M."/>
            <person name="Xu Y."/>
            <person name="Jin H."/>
            <person name="Xiao X."/>
            <person name="Hu G."/>
            <person name="Bao F."/>
            <person name="Hu Y."/>
            <person name="Wan P."/>
            <person name="Li L."/>
            <person name="Deng X."/>
            <person name="Kuang T."/>
            <person name="Xiang C."/>
            <person name="Zhu J.K."/>
            <person name="Oliver M.J."/>
            <person name="He Y."/>
        </authorList>
    </citation>
    <scope>NUCLEOTIDE SEQUENCE [LARGE SCALE GENOMIC DNA]</scope>
    <source>
        <strain evidence="3">cv. XS01</strain>
    </source>
</reference>
<proteinExistence type="predicted"/>
<keyword evidence="3" id="KW-1185">Reference proteome</keyword>
<name>A0A2Z7D4U7_9LAMI</name>
<gene>
    <name evidence="2" type="ORF">F511_02676</name>
</gene>
<dbReference type="EMBL" id="KQ989516">
    <property type="protein sequence ID" value="KZV54642.1"/>
    <property type="molecule type" value="Genomic_DNA"/>
</dbReference>
<accession>A0A2Z7D4U7</accession>